<dbReference type="PANTHER" id="PTHR46327">
    <property type="entry name" value="F16F4.11 PROTEIN-RELATED"/>
    <property type="match status" value="1"/>
</dbReference>
<comment type="caution">
    <text evidence="3">The sequence shown here is derived from an EMBL/GenBank/DDBJ whole genome shotgun (WGS) entry which is preliminary data.</text>
</comment>
<accession>A0A7J7CU65</accession>
<dbReference type="PANTHER" id="PTHR46327:SF2">
    <property type="entry name" value="SEQUENCE-SPECIFIC DNA BINDING TRANSCRIPTION FACTOR"/>
    <property type="match status" value="1"/>
</dbReference>
<feature type="compositionally biased region" description="Basic and acidic residues" evidence="1">
    <location>
        <begin position="325"/>
        <end position="335"/>
    </location>
</feature>
<evidence type="ECO:0000313" key="3">
    <source>
        <dbReference type="EMBL" id="KAF5737499.1"/>
    </source>
</evidence>
<feature type="region of interest" description="Disordered" evidence="1">
    <location>
        <begin position="229"/>
        <end position="349"/>
    </location>
</feature>
<dbReference type="Pfam" id="PF13837">
    <property type="entry name" value="Myb_DNA-bind_4"/>
    <property type="match status" value="1"/>
</dbReference>
<dbReference type="EMBL" id="JAAARO010000013">
    <property type="protein sequence ID" value="KAF5737499.1"/>
    <property type="molecule type" value="Genomic_DNA"/>
</dbReference>
<sequence length="499" mass="56514">MGTEMLGLEMQSQHQPPAQNPPHVNQPQMVAFAQQSVEQGYPYAAAASTTVASELKQPSPLSDDDDHGFIADDATGDGKRKTSLWQRMKWTDNIVRILLLAVYSIVDEVGSEGNDPTSKKKAGALLQKRGKWKSVSRAMMEKGFYVSPQQCEDKFNDLNKRYKRINDILGKEAACGVVENQSLLDSMDLSPKMKKEVRKLLNSKHLFFKEMCAYHDSCGHNSTAAAAAAASGTNHSPEGAVEKSHTQHQQHSLHSTDDSQIMANSGGAGTEISTMGERVTGEEGEEEDEDESDEDEDEDEDEDGDDDDDDEEETDEGNAITQNGHGHEEVDEHAVKRPRREGHSASIQQLNGEIMSVMQDRGKTPWEKAQWLKLRLLQLEEKQMNHQFQAFEIEKQRLKWLEFSSKKEREMERAKLENEGRRLENERLMLLVREKEMELLEVLRHHPQHHSANKRNDPSSNIFNIVSQEHCRVLELNTVAHLLHVLISFFRIPINLFVS</sequence>
<dbReference type="AlphaFoldDB" id="A0A7J7CU65"/>
<evidence type="ECO:0000259" key="2">
    <source>
        <dbReference type="Pfam" id="PF13837"/>
    </source>
</evidence>
<dbReference type="Proteomes" id="UP000593562">
    <property type="component" value="Unassembled WGS sequence"/>
</dbReference>
<keyword evidence="4" id="KW-1185">Reference proteome</keyword>
<dbReference type="Gene3D" id="1.10.10.60">
    <property type="entry name" value="Homeodomain-like"/>
    <property type="match status" value="1"/>
</dbReference>
<name>A0A7J7CU65_TRIWF</name>
<dbReference type="InParanoid" id="A0A7J7CU65"/>
<feature type="region of interest" description="Disordered" evidence="1">
    <location>
        <begin position="54"/>
        <end position="74"/>
    </location>
</feature>
<feature type="compositionally biased region" description="Acidic residues" evidence="1">
    <location>
        <begin position="282"/>
        <end position="316"/>
    </location>
</feature>
<feature type="region of interest" description="Disordered" evidence="1">
    <location>
        <begin position="1"/>
        <end position="27"/>
    </location>
</feature>
<reference evidence="3 4" key="1">
    <citation type="journal article" date="2020" name="Nat. Commun.">
        <title>Genome of Tripterygium wilfordii and identification of cytochrome P450 involved in triptolide biosynthesis.</title>
        <authorList>
            <person name="Tu L."/>
            <person name="Su P."/>
            <person name="Zhang Z."/>
            <person name="Gao L."/>
            <person name="Wang J."/>
            <person name="Hu T."/>
            <person name="Zhou J."/>
            <person name="Zhang Y."/>
            <person name="Zhao Y."/>
            <person name="Liu Y."/>
            <person name="Song Y."/>
            <person name="Tong Y."/>
            <person name="Lu Y."/>
            <person name="Yang J."/>
            <person name="Xu C."/>
            <person name="Jia M."/>
            <person name="Peters R.J."/>
            <person name="Huang L."/>
            <person name="Gao W."/>
        </authorList>
    </citation>
    <scope>NUCLEOTIDE SEQUENCE [LARGE SCALE GENOMIC DNA]</scope>
    <source>
        <strain evidence="4">cv. XIE 37</strain>
        <tissue evidence="3">Leaf</tissue>
    </source>
</reference>
<feature type="compositionally biased region" description="Polar residues" evidence="1">
    <location>
        <begin position="10"/>
        <end position="27"/>
    </location>
</feature>
<evidence type="ECO:0000256" key="1">
    <source>
        <dbReference type="SAM" id="MobiDB-lite"/>
    </source>
</evidence>
<gene>
    <name evidence="3" type="ORF">HS088_TW13G00382</name>
</gene>
<evidence type="ECO:0000313" key="4">
    <source>
        <dbReference type="Proteomes" id="UP000593562"/>
    </source>
</evidence>
<feature type="domain" description="Myb/SANT-like DNA-binding" evidence="2">
    <location>
        <begin position="87"/>
        <end position="172"/>
    </location>
</feature>
<protein>
    <recommendedName>
        <fullName evidence="2">Myb/SANT-like DNA-binding domain-containing protein</fullName>
    </recommendedName>
</protein>
<organism evidence="3 4">
    <name type="scientific">Tripterygium wilfordii</name>
    <name type="common">Thunder God vine</name>
    <dbReference type="NCBI Taxonomy" id="458696"/>
    <lineage>
        <taxon>Eukaryota</taxon>
        <taxon>Viridiplantae</taxon>
        <taxon>Streptophyta</taxon>
        <taxon>Embryophyta</taxon>
        <taxon>Tracheophyta</taxon>
        <taxon>Spermatophyta</taxon>
        <taxon>Magnoliopsida</taxon>
        <taxon>eudicotyledons</taxon>
        <taxon>Gunneridae</taxon>
        <taxon>Pentapetalae</taxon>
        <taxon>rosids</taxon>
        <taxon>fabids</taxon>
        <taxon>Celastrales</taxon>
        <taxon>Celastraceae</taxon>
        <taxon>Tripterygium</taxon>
    </lineage>
</organism>
<dbReference type="InterPro" id="IPR044822">
    <property type="entry name" value="Myb_DNA-bind_4"/>
</dbReference>
<dbReference type="FunCoup" id="A0A7J7CU65">
    <property type="interactions" value="43"/>
</dbReference>
<proteinExistence type="predicted"/>